<dbReference type="InterPro" id="IPR036278">
    <property type="entry name" value="Sialidase_sf"/>
</dbReference>
<proteinExistence type="predicted"/>
<dbReference type="KEGG" id="nfn:NFRAN_1645"/>
<keyword evidence="2" id="KW-1185">Reference proteome</keyword>
<evidence type="ECO:0000313" key="1">
    <source>
        <dbReference type="EMBL" id="VFJ13967.1"/>
    </source>
</evidence>
<accession>A0A484ID44</accession>
<evidence type="ECO:0000313" key="2">
    <source>
        <dbReference type="Proteomes" id="UP000294299"/>
    </source>
</evidence>
<dbReference type="CDD" id="cd15482">
    <property type="entry name" value="Sialidase_non-viral"/>
    <property type="match status" value="1"/>
</dbReference>
<name>A0A484ID44_9ARCH</name>
<dbReference type="SUPFAM" id="SSF50939">
    <property type="entry name" value="Sialidases"/>
    <property type="match status" value="1"/>
</dbReference>
<dbReference type="Gene3D" id="2.120.10.10">
    <property type="match status" value="1"/>
</dbReference>
<dbReference type="AlphaFoldDB" id="A0A484ID44"/>
<dbReference type="EMBL" id="LR216287">
    <property type="protein sequence ID" value="VFJ13967.1"/>
    <property type="molecule type" value="Genomic_DNA"/>
</dbReference>
<reference evidence="1 2" key="1">
    <citation type="submission" date="2019-02" db="EMBL/GenBank/DDBJ databases">
        <authorList>
            <person name="Lehtovirta-Morley E L."/>
        </authorList>
    </citation>
    <scope>NUCLEOTIDE SEQUENCE [LARGE SCALE GENOMIC DNA]</scope>
    <source>
        <strain evidence="1">NFRAN1</strain>
    </source>
</reference>
<protein>
    <submittedName>
        <fullName evidence="1">BNR/Asp-box repeats-containing protein</fullName>
    </submittedName>
</protein>
<gene>
    <name evidence="1" type="ORF">NFRAN_1645</name>
</gene>
<dbReference type="Proteomes" id="UP000294299">
    <property type="component" value="Chromosome NFRAN"/>
</dbReference>
<sequence length="444" mass="48852">MFLHRKQNYLYIFCLLTIFSTLSLLAVDTELLSYSQVKEGDGDEYNNIFVIQNVSDNLGDSVYPQTESSENKVFVVWQDNLFGHNRMNYDILFKTSNDGGQTFGDVINLSNNTGFSEHPQMAVNGNNVYIVWADDTSLNREIYFITSNDGGQTFGDVINLSNNTADSYNQEISVSGDNVYVVWQDAQKLTQGNSSISFIASNDGGQTFGDVINLSNNAGKTSFPKISSSQENVYIAWNIDSGDRSIVGVNNTEGGIFFVKSHDNGSSFDNEIRLNTNEKPGELQIDTSDNNVYVVWGSPDPSTTNHNSAQALTNENISTDNLTGDGIYFTKSTDNGNSFTKPSFIQGQFLNPLNVDIIHDSDKLIVAIQATPLDNTVEGNQDIFLMGSQNMGDSFFSESVNISNNAGISECPSMTILSSDNKLFVVWQDRSPGNNEALSIKTNL</sequence>
<organism evidence="1 2">
    <name type="scientific">Candidatus Nitrosocosmicus franklandianus</name>
    <dbReference type="NCBI Taxonomy" id="1798806"/>
    <lineage>
        <taxon>Archaea</taxon>
        <taxon>Nitrososphaerota</taxon>
        <taxon>Nitrososphaeria</taxon>
        <taxon>Nitrososphaerales</taxon>
        <taxon>Nitrososphaeraceae</taxon>
        <taxon>Candidatus Nitrosocosmicus</taxon>
    </lineage>
</organism>